<organism evidence="1 2">
    <name type="scientific">Zalaria obscura</name>
    <dbReference type="NCBI Taxonomy" id="2024903"/>
    <lineage>
        <taxon>Eukaryota</taxon>
        <taxon>Fungi</taxon>
        <taxon>Dikarya</taxon>
        <taxon>Ascomycota</taxon>
        <taxon>Pezizomycotina</taxon>
        <taxon>Dothideomycetes</taxon>
        <taxon>Dothideomycetidae</taxon>
        <taxon>Dothideales</taxon>
        <taxon>Zalariaceae</taxon>
        <taxon>Zalaria</taxon>
    </lineage>
</organism>
<sequence>MKDTDETSGSDRDISRAEKNAEIQGSGGGPSEDNVTGFLVRSKSTNWARGSILAVDAGSHLAAITRILNNDLLLMAPAPGLSSDEPTTNRTPDRELSPSSSPPQELPEPEPTILKAGPFAGLPLPHASARANAAHIVRTHVSTYLITHPHLDHLSGFVINTAGFHATTRPKILAALPFTVEAIKTHIFNDVIWPNLTDEEGGVGFVTFQRLKEGGDVMVGEGEGSGYIEVCEGLGVKGFKISHGKCVHAAASGMSTTPHRPSLGNALEQAAGPGYAGHRESVDARSLSIGHAQYVAGGNGGHETPGKGPQAPGNYFGNASPQWDQPPVSVVDSTAYFIRTTGAPAREVLILGDVEPDSISFAPRLANVWAEAAPKIAAGVLRGLFIECSYDNSQGDAVLFGHLAPRHLVYEMSVLAGMVREENLSRQEEKARRKRKRSSRNGSGSGSGNLGDEDRKRSRSLAMEASRRRSSVPDAADTVMADDVHLRHGAEVHAHFRHSHNHHHTHHAHTGPSTPHHTHSHTHQHSPGLVSPTSVGFPPSVTNTPPPLKGLRVVVIHVKDTLKDGPHVSERILEQLRGHAEVLGARGEELGCEFSVSESGGQYWF</sequence>
<name>A0ACC3S4H0_9PEZI</name>
<evidence type="ECO:0000313" key="2">
    <source>
        <dbReference type="Proteomes" id="UP001320706"/>
    </source>
</evidence>
<dbReference type="Proteomes" id="UP001320706">
    <property type="component" value="Unassembled WGS sequence"/>
</dbReference>
<proteinExistence type="predicted"/>
<accession>A0ACC3S4H0</accession>
<reference evidence="1" key="1">
    <citation type="submission" date="2024-02" db="EMBL/GenBank/DDBJ databases">
        <title>Metagenome Assembled Genome of Zalaria obscura JY119.</title>
        <authorList>
            <person name="Vighnesh L."/>
            <person name="Jagadeeshwari U."/>
            <person name="Venkata Ramana C."/>
            <person name="Sasikala C."/>
        </authorList>
    </citation>
    <scope>NUCLEOTIDE SEQUENCE</scope>
    <source>
        <strain evidence="1">JY119</strain>
    </source>
</reference>
<keyword evidence="2" id="KW-1185">Reference proteome</keyword>
<keyword evidence="1" id="KW-0378">Hydrolase</keyword>
<dbReference type="EC" id="3.1.4.17" evidence="1"/>
<protein>
    <submittedName>
        <fullName evidence="1">3',5'-cyclic-nucleotide phosphodiesterase pde1</fullName>
        <ecNumber evidence="1">3.1.4.17</ecNumber>
    </submittedName>
</protein>
<gene>
    <name evidence="1" type="primary">PDE1</name>
    <name evidence="1" type="ORF">M8818_007593</name>
</gene>
<comment type="caution">
    <text evidence="1">The sequence shown here is derived from an EMBL/GenBank/DDBJ whole genome shotgun (WGS) entry which is preliminary data.</text>
</comment>
<evidence type="ECO:0000313" key="1">
    <source>
        <dbReference type="EMBL" id="KAK8194403.1"/>
    </source>
</evidence>
<dbReference type="EMBL" id="JAMKPW020000043">
    <property type="protein sequence ID" value="KAK8194403.1"/>
    <property type="molecule type" value="Genomic_DNA"/>
</dbReference>